<evidence type="ECO:0000313" key="1">
    <source>
        <dbReference type="Proteomes" id="UP000887574"/>
    </source>
</evidence>
<name>A0A915CS35_9BILA</name>
<dbReference type="WBParaSite" id="jg11882.2">
    <property type="protein sequence ID" value="jg11882.2"/>
    <property type="gene ID" value="jg11882"/>
</dbReference>
<accession>A0A915CS35</accession>
<reference evidence="2" key="1">
    <citation type="submission" date="2022-11" db="UniProtKB">
        <authorList>
            <consortium name="WormBaseParasite"/>
        </authorList>
    </citation>
    <scope>IDENTIFICATION</scope>
</reference>
<keyword evidence="1" id="KW-1185">Reference proteome</keyword>
<dbReference type="AlphaFoldDB" id="A0A915CS35"/>
<proteinExistence type="predicted"/>
<protein>
    <submittedName>
        <fullName evidence="2">Uncharacterized protein</fullName>
    </submittedName>
</protein>
<dbReference type="Proteomes" id="UP000887574">
    <property type="component" value="Unplaced"/>
</dbReference>
<organism evidence="1 2">
    <name type="scientific">Ditylenchus dipsaci</name>
    <dbReference type="NCBI Taxonomy" id="166011"/>
    <lineage>
        <taxon>Eukaryota</taxon>
        <taxon>Metazoa</taxon>
        <taxon>Ecdysozoa</taxon>
        <taxon>Nematoda</taxon>
        <taxon>Chromadorea</taxon>
        <taxon>Rhabditida</taxon>
        <taxon>Tylenchina</taxon>
        <taxon>Tylenchomorpha</taxon>
        <taxon>Sphaerularioidea</taxon>
        <taxon>Anguinidae</taxon>
        <taxon>Anguininae</taxon>
        <taxon>Ditylenchus</taxon>
    </lineage>
</organism>
<sequence length="206" mass="23229">MSLCSSNKSDSFSFASMSSSHASQVTGDNGASSSEQWHDFESKCSSKLHNTTFTVIKNGLIVGPEQDSNSQPPKSVRRACNRYSKYMTIGNQIEKEDFREKRVVFSHKPPSLAIYPQLVQNKKETHIKAEQDKQDKTQPEAGENVGGKAIMELENQFQMSLDQLNNHTSTTTAALAILMQDYKQNLLRRTSSYTILLIIKMRKFNN</sequence>
<evidence type="ECO:0000313" key="2">
    <source>
        <dbReference type="WBParaSite" id="jg11882.2"/>
    </source>
</evidence>